<evidence type="ECO:0000313" key="1">
    <source>
        <dbReference type="EMBL" id="MBA2112989.1"/>
    </source>
</evidence>
<gene>
    <name evidence="1" type="ORF">HOV93_01350</name>
</gene>
<accession>A0A7V8V1K7</accession>
<evidence type="ECO:0000313" key="2">
    <source>
        <dbReference type="Proteomes" id="UP000551616"/>
    </source>
</evidence>
<keyword evidence="2" id="KW-1185">Reference proteome</keyword>
<sequence>MLPPERWGEVGPYWECMANSVRRKNLAYFRQEVAMRKKKSEPRYEVLARFQEKV</sequence>
<protein>
    <submittedName>
        <fullName evidence="1">Uncharacterized protein</fullName>
    </submittedName>
</protein>
<proteinExistence type="predicted"/>
<dbReference type="EMBL" id="JABRWO010000001">
    <property type="protein sequence ID" value="MBA2112989.1"/>
    <property type="molecule type" value="Genomic_DNA"/>
</dbReference>
<dbReference type="Proteomes" id="UP000551616">
    <property type="component" value="Unassembled WGS sequence"/>
</dbReference>
<reference evidence="1 2" key="1">
    <citation type="submission" date="2020-05" db="EMBL/GenBank/DDBJ databases">
        <title>Bremerella alba sp. nov., a novel planctomycete isolated from the surface of the macroalga Fucus spiralis.</title>
        <authorList>
            <person name="Godinho O."/>
            <person name="Botelho R."/>
            <person name="Albuquerque L."/>
            <person name="Wiegand S."/>
            <person name="Da Costa M.S."/>
            <person name="Lobo-Da-Cunha A."/>
            <person name="Jogler C."/>
            <person name="Lage O.M."/>
        </authorList>
    </citation>
    <scope>NUCLEOTIDE SEQUENCE [LARGE SCALE GENOMIC DNA]</scope>
    <source>
        <strain evidence="1 2">FF15</strain>
    </source>
</reference>
<name>A0A7V8V1K7_9BACT</name>
<comment type="caution">
    <text evidence="1">The sequence shown here is derived from an EMBL/GenBank/DDBJ whole genome shotgun (WGS) entry which is preliminary data.</text>
</comment>
<organism evidence="1 2">
    <name type="scientific">Bremerella alba</name>
    <dbReference type="NCBI Taxonomy" id="980252"/>
    <lineage>
        <taxon>Bacteria</taxon>
        <taxon>Pseudomonadati</taxon>
        <taxon>Planctomycetota</taxon>
        <taxon>Planctomycetia</taxon>
        <taxon>Pirellulales</taxon>
        <taxon>Pirellulaceae</taxon>
        <taxon>Bremerella</taxon>
    </lineage>
</organism>
<dbReference type="AlphaFoldDB" id="A0A7V8V1K7"/>